<protein>
    <submittedName>
        <fullName evidence="2">SETMR methyltransferase</fullName>
    </submittedName>
</protein>
<gene>
    <name evidence="2" type="primary">Setmar_74</name>
    <name evidence="2" type="ORF">G6Z76_0008642</name>
</gene>
<keyword evidence="3" id="KW-1185">Reference proteome</keyword>
<feature type="non-terminal residue" evidence="2">
    <location>
        <position position="1"/>
    </location>
</feature>
<keyword evidence="2" id="KW-0489">Methyltransferase</keyword>
<evidence type="ECO:0000313" key="3">
    <source>
        <dbReference type="Proteomes" id="UP000669903"/>
    </source>
</evidence>
<accession>A0A836FKL5</accession>
<name>A0A836FKL5_9HYME</name>
<organism evidence="2 3">
    <name type="scientific">Acromyrmex charruanus</name>
    <dbReference type="NCBI Taxonomy" id="2715315"/>
    <lineage>
        <taxon>Eukaryota</taxon>
        <taxon>Metazoa</taxon>
        <taxon>Ecdysozoa</taxon>
        <taxon>Arthropoda</taxon>
        <taxon>Hexapoda</taxon>
        <taxon>Insecta</taxon>
        <taxon>Pterygota</taxon>
        <taxon>Neoptera</taxon>
        <taxon>Endopterygota</taxon>
        <taxon>Hymenoptera</taxon>
        <taxon>Apocrita</taxon>
        <taxon>Aculeata</taxon>
        <taxon>Formicoidea</taxon>
        <taxon>Formicidae</taxon>
        <taxon>Myrmicinae</taxon>
        <taxon>Acromyrmex</taxon>
    </lineage>
</organism>
<dbReference type="InterPro" id="IPR041426">
    <property type="entry name" value="Mos1_HTH"/>
</dbReference>
<dbReference type="GO" id="GO:0003676">
    <property type="term" value="F:nucleic acid binding"/>
    <property type="evidence" value="ECO:0007669"/>
    <property type="project" value="InterPro"/>
</dbReference>
<dbReference type="AlphaFoldDB" id="A0A836FKL5"/>
<dbReference type="PANTHER" id="PTHR46060">
    <property type="entry name" value="MARINER MOS1 TRANSPOSASE-LIKE PROTEIN"/>
    <property type="match status" value="1"/>
</dbReference>
<dbReference type="InterPro" id="IPR036397">
    <property type="entry name" value="RNaseH_sf"/>
</dbReference>
<dbReference type="Gene3D" id="1.10.10.1450">
    <property type="match status" value="1"/>
</dbReference>
<comment type="caution">
    <text evidence="2">The sequence shown here is derived from an EMBL/GenBank/DDBJ whole genome shotgun (WGS) entry which is preliminary data.</text>
</comment>
<feature type="non-terminal residue" evidence="2">
    <location>
        <position position="390"/>
    </location>
</feature>
<dbReference type="GO" id="GO:0032259">
    <property type="term" value="P:methylation"/>
    <property type="evidence" value="ECO:0007669"/>
    <property type="project" value="UniProtKB-KW"/>
</dbReference>
<proteinExistence type="predicted"/>
<evidence type="ECO:0000259" key="1">
    <source>
        <dbReference type="Pfam" id="PF17906"/>
    </source>
</evidence>
<feature type="domain" description="Mos1 transposase HTH" evidence="1">
    <location>
        <begin position="20"/>
        <end position="64"/>
    </location>
</feature>
<dbReference type="InterPro" id="IPR052709">
    <property type="entry name" value="Transposase-MT_Hybrid"/>
</dbReference>
<reference evidence="2" key="1">
    <citation type="submission" date="2020-03" db="EMBL/GenBank/DDBJ databases">
        <title>Relaxed selection underlies rapid genomic changes in the transitions from sociality to social parasitism in ants.</title>
        <authorList>
            <person name="Bi X."/>
        </authorList>
    </citation>
    <scope>NUCLEOTIDE SEQUENCE</scope>
    <source>
        <strain evidence="2">BGI-DK2014a</strain>
        <tissue evidence="2">Whole body</tissue>
    </source>
</reference>
<dbReference type="PANTHER" id="PTHR46060:SF1">
    <property type="entry name" value="MARINER MOS1 TRANSPOSASE-LIKE PROTEIN"/>
    <property type="match status" value="1"/>
</dbReference>
<evidence type="ECO:0000313" key="2">
    <source>
        <dbReference type="EMBL" id="KAG5337044.1"/>
    </source>
</evidence>
<keyword evidence="2" id="KW-0808">Transferase</keyword>
<dbReference type="Proteomes" id="UP000669903">
    <property type="component" value="Unassembled WGS sequence"/>
</dbReference>
<dbReference type="EMBL" id="JAANIC010003908">
    <property type="protein sequence ID" value="KAG5337044.1"/>
    <property type="molecule type" value="Genomic_DNA"/>
</dbReference>
<dbReference type="GO" id="GO:0008168">
    <property type="term" value="F:methyltransferase activity"/>
    <property type="evidence" value="ECO:0007669"/>
    <property type="project" value="UniProtKB-KW"/>
</dbReference>
<dbReference type="Pfam" id="PF17906">
    <property type="entry name" value="HTH_48"/>
    <property type="match status" value="1"/>
</dbReference>
<dbReference type="Gene3D" id="3.30.420.10">
    <property type="entry name" value="Ribonuclease H-like superfamily/Ribonuclease H"/>
    <property type="match status" value="1"/>
</dbReference>
<sequence length="390" mass="46048">MTVHIKQDFGRGRNFNMEQRAVIKFNAKLGKSASETFRSMQQVYGSQCLGRTIVFEWHKRFLEGRETLEDDKKSGRPISVRTPEMIEKVHDFVANDRNASLKMMEEALNNHRHITWHSDLILHEQLGMKKLSARWVPRLLTVDHKRDRMTISKQCLEIFQRNPDEFLRRFITMDEIWIHYFTSETKEHIIHINYLPSKQTINGDYYAALLDHNNILKKTRPHLAKKKVLFHQDNPYAEFRIEDAANFDVSAIALNSPTGYILEVDLEYPQHLHDQLTDLPFCPTRDKPPGKREIKLLATLYDKQHYVIHYRNLQCIRHSPRVTKIHRVVVARTITFDDYTPCLNEEIEMTRRQSCIRSKLHDVYTISESKISLSPYDDKRYVSDSTETLP</sequence>